<dbReference type="EMBL" id="CCMZ01000003">
    <property type="protein sequence ID" value="CDX11966.1"/>
    <property type="molecule type" value="Genomic_DNA"/>
</dbReference>
<proteinExistence type="predicted"/>
<gene>
    <name evidence="1" type="ORF">MPL3356_110261</name>
</gene>
<evidence type="ECO:0000313" key="2">
    <source>
        <dbReference type="Proteomes" id="UP000045285"/>
    </source>
</evidence>
<dbReference type="AlphaFoldDB" id="A0A090DA57"/>
<sequence length="65" mass="7414">MLVSLELMSRLRDVIDALSDRVSKLEDYKLKALETRLGNDAPPASAQMVLRMLVLRELQSRAETR</sequence>
<reference evidence="2" key="1">
    <citation type="submission" date="2014-08" db="EMBL/GenBank/DDBJ databases">
        <authorList>
            <person name="Moulin L."/>
        </authorList>
    </citation>
    <scope>NUCLEOTIDE SEQUENCE [LARGE SCALE GENOMIC DNA]</scope>
</reference>
<keyword evidence="2" id="KW-1185">Reference proteome</keyword>
<accession>A0A090DA57</accession>
<protein>
    <submittedName>
        <fullName evidence="1">Uncharacterized protein</fullName>
    </submittedName>
</protein>
<evidence type="ECO:0000313" key="1">
    <source>
        <dbReference type="EMBL" id="CDX11966.1"/>
    </source>
</evidence>
<name>A0A090DA57_MESPL</name>
<organism evidence="1 2">
    <name type="scientific">Mesorhizobium plurifarium</name>
    <dbReference type="NCBI Taxonomy" id="69974"/>
    <lineage>
        <taxon>Bacteria</taxon>
        <taxon>Pseudomonadati</taxon>
        <taxon>Pseudomonadota</taxon>
        <taxon>Alphaproteobacteria</taxon>
        <taxon>Hyphomicrobiales</taxon>
        <taxon>Phyllobacteriaceae</taxon>
        <taxon>Mesorhizobium</taxon>
    </lineage>
</organism>
<dbReference type="Proteomes" id="UP000045285">
    <property type="component" value="Unassembled WGS sequence"/>
</dbReference>